<dbReference type="EMBL" id="JAPDRQ010000399">
    <property type="protein sequence ID" value="KAJ9650024.1"/>
    <property type="molecule type" value="Genomic_DNA"/>
</dbReference>
<evidence type="ECO:0000313" key="1">
    <source>
        <dbReference type="EMBL" id="KAJ9650024.1"/>
    </source>
</evidence>
<protein>
    <submittedName>
        <fullName evidence="1">Uncharacterized protein</fullName>
    </submittedName>
</protein>
<name>A0ACC2ZRJ9_9EURO</name>
<evidence type="ECO:0000313" key="2">
    <source>
        <dbReference type="Proteomes" id="UP001172386"/>
    </source>
</evidence>
<organism evidence="1 2">
    <name type="scientific">Neophaeococcomyces mojaviensis</name>
    <dbReference type="NCBI Taxonomy" id="3383035"/>
    <lineage>
        <taxon>Eukaryota</taxon>
        <taxon>Fungi</taxon>
        <taxon>Dikarya</taxon>
        <taxon>Ascomycota</taxon>
        <taxon>Pezizomycotina</taxon>
        <taxon>Eurotiomycetes</taxon>
        <taxon>Chaetothyriomycetidae</taxon>
        <taxon>Chaetothyriales</taxon>
        <taxon>Chaetothyriales incertae sedis</taxon>
        <taxon>Neophaeococcomyces</taxon>
    </lineage>
</organism>
<reference evidence="1" key="1">
    <citation type="submission" date="2022-10" db="EMBL/GenBank/DDBJ databases">
        <title>Culturing micro-colonial fungi from biological soil crusts in the Mojave desert and describing Neophaeococcomyces mojavensis, and introducing the new genera and species Taxawa tesnikishii.</title>
        <authorList>
            <person name="Kurbessoian T."/>
            <person name="Stajich J.E."/>
        </authorList>
    </citation>
    <scope>NUCLEOTIDE SEQUENCE</scope>
    <source>
        <strain evidence="1">JES_112</strain>
    </source>
</reference>
<gene>
    <name evidence="1" type="ORF">H2198_010657</name>
</gene>
<comment type="caution">
    <text evidence="1">The sequence shown here is derived from an EMBL/GenBank/DDBJ whole genome shotgun (WGS) entry which is preliminary data.</text>
</comment>
<proteinExistence type="predicted"/>
<accession>A0ACC2ZRJ9</accession>
<sequence length="127" mass="13758">MAFCITFGTDEFTSNLKGAENITAQCRNCGNWSARCITRWPWFTVCFVPLIPLSTHKYQEVSCHICRFHQDIKDRPDVQSMIANGGQGGGQWQGGGQPGQHQQHGGQPGYYGGGGQGGGGPPKPQYA</sequence>
<keyword evidence="2" id="KW-1185">Reference proteome</keyword>
<dbReference type="Proteomes" id="UP001172386">
    <property type="component" value="Unassembled WGS sequence"/>
</dbReference>